<feature type="compositionally biased region" description="Polar residues" evidence="1">
    <location>
        <begin position="237"/>
        <end position="247"/>
    </location>
</feature>
<gene>
    <name evidence="2" type="ORF">D9613_002519</name>
</gene>
<feature type="region of interest" description="Disordered" evidence="1">
    <location>
        <begin position="359"/>
        <end position="394"/>
    </location>
</feature>
<feature type="compositionally biased region" description="Polar residues" evidence="1">
    <location>
        <begin position="219"/>
        <end position="230"/>
    </location>
</feature>
<accession>A0A8H4QQD6</accession>
<feature type="compositionally biased region" description="Basic and acidic residues" evidence="1">
    <location>
        <begin position="168"/>
        <end position="177"/>
    </location>
</feature>
<evidence type="ECO:0000256" key="1">
    <source>
        <dbReference type="SAM" id="MobiDB-lite"/>
    </source>
</evidence>
<proteinExistence type="predicted"/>
<organism evidence="2 3">
    <name type="scientific">Agrocybe pediades</name>
    <dbReference type="NCBI Taxonomy" id="84607"/>
    <lineage>
        <taxon>Eukaryota</taxon>
        <taxon>Fungi</taxon>
        <taxon>Dikarya</taxon>
        <taxon>Basidiomycota</taxon>
        <taxon>Agaricomycotina</taxon>
        <taxon>Agaricomycetes</taxon>
        <taxon>Agaricomycetidae</taxon>
        <taxon>Agaricales</taxon>
        <taxon>Agaricineae</taxon>
        <taxon>Strophariaceae</taxon>
        <taxon>Agrocybe</taxon>
    </lineage>
</organism>
<feature type="region of interest" description="Disordered" evidence="1">
    <location>
        <begin position="161"/>
        <end position="197"/>
    </location>
</feature>
<comment type="caution">
    <text evidence="2">The sequence shown here is derived from an EMBL/GenBank/DDBJ whole genome shotgun (WGS) entry which is preliminary data.</text>
</comment>
<protein>
    <submittedName>
        <fullName evidence="2">Uncharacterized protein</fullName>
    </submittedName>
</protein>
<evidence type="ECO:0000313" key="2">
    <source>
        <dbReference type="EMBL" id="KAF4615304.1"/>
    </source>
</evidence>
<dbReference type="Proteomes" id="UP000521872">
    <property type="component" value="Unassembled WGS sequence"/>
</dbReference>
<sequence>MSQLISRFRPSEIELNIVRQLFQKGWVLLCRTFCPLSSNFFPYLYDALSRMSNVPKKSILPKQKQRRKQANPAPQNLRIFCHQVEAGNTVLQTHMRELSNAVTAITEGISTIRVQLAQERQRLRLLWSMVASVLGKTTMDLAQVAGAPSNFGIRACSKYNSVGSSHTPAKEKRRSQCDDEDEVTMPTRKRCRRSANVEHFLPPGQETYFRLLRREGVSSPESTGPLSPSCFSKEYSRSNPHPSSLPSPMSFPTDYSNPHRPKSPHLRSPPRSPGMRHQDWFYESFDSDNERWLFIRDRRATEKWKHYTNLEREEVWRSYGDIQLNFEQCCQSVDTAYEFAFHWQDYDVPYAGSDNVLTPSHPDYPSDLGDKSPPEPRRQKLQKKGTHSSEMGMQEPVGIQRQSLSCVSIPSSSSWARWISPWRIRRHKWTSEPPKYHSKLFVDFRLRHFMMMDFVPASTFRLYRPNIFIFKVLHSARTHFPGFPPAIAKAYLRRLGDIEVDEVSVALEGTLLHLMEEAANVL</sequence>
<evidence type="ECO:0000313" key="3">
    <source>
        <dbReference type="Proteomes" id="UP000521872"/>
    </source>
</evidence>
<feature type="compositionally biased region" description="Basic and acidic residues" evidence="1">
    <location>
        <begin position="368"/>
        <end position="378"/>
    </location>
</feature>
<name>A0A8H4QQD6_9AGAR</name>
<reference evidence="2 3" key="1">
    <citation type="submission" date="2019-12" db="EMBL/GenBank/DDBJ databases">
        <authorList>
            <person name="Floudas D."/>
            <person name="Bentzer J."/>
            <person name="Ahren D."/>
            <person name="Johansson T."/>
            <person name="Persson P."/>
            <person name="Tunlid A."/>
        </authorList>
    </citation>
    <scope>NUCLEOTIDE SEQUENCE [LARGE SCALE GENOMIC DNA]</scope>
    <source>
        <strain evidence="2 3">CBS 102.39</strain>
    </source>
</reference>
<dbReference type="AlphaFoldDB" id="A0A8H4QQD6"/>
<dbReference type="EMBL" id="JAACJL010000044">
    <property type="protein sequence ID" value="KAF4615304.1"/>
    <property type="molecule type" value="Genomic_DNA"/>
</dbReference>
<feature type="region of interest" description="Disordered" evidence="1">
    <location>
        <begin position="217"/>
        <end position="274"/>
    </location>
</feature>
<keyword evidence="3" id="KW-1185">Reference proteome</keyword>